<evidence type="ECO:0000313" key="2">
    <source>
        <dbReference type="Proteomes" id="UP000198852"/>
    </source>
</evidence>
<protein>
    <recommendedName>
        <fullName evidence="3">DUF2795 domain-containing protein</fullName>
    </recommendedName>
</protein>
<proteinExistence type="predicted"/>
<organism evidence="1 2">
    <name type="scientific">Saccharopolyspora flava</name>
    <dbReference type="NCBI Taxonomy" id="95161"/>
    <lineage>
        <taxon>Bacteria</taxon>
        <taxon>Bacillati</taxon>
        <taxon>Actinomycetota</taxon>
        <taxon>Actinomycetes</taxon>
        <taxon>Pseudonocardiales</taxon>
        <taxon>Pseudonocardiaceae</taxon>
        <taxon>Saccharopolyspora</taxon>
    </lineage>
</organism>
<dbReference type="RefSeq" id="WP_093421869.1">
    <property type="nucleotide sequence ID" value="NZ_FOZX01000009.1"/>
</dbReference>
<dbReference type="EMBL" id="FOZX01000009">
    <property type="protein sequence ID" value="SFS97611.1"/>
    <property type="molecule type" value="Genomic_DNA"/>
</dbReference>
<keyword evidence="2" id="KW-1185">Reference proteome</keyword>
<dbReference type="AlphaFoldDB" id="A0A1I6U892"/>
<name>A0A1I6U892_9PSEU</name>
<dbReference type="Pfam" id="PF11387">
    <property type="entry name" value="DUF2795"/>
    <property type="match status" value="1"/>
</dbReference>
<dbReference type="Proteomes" id="UP000198852">
    <property type="component" value="Unassembled WGS sequence"/>
</dbReference>
<evidence type="ECO:0008006" key="3">
    <source>
        <dbReference type="Google" id="ProtNLM"/>
    </source>
</evidence>
<dbReference type="InterPro" id="IPR021527">
    <property type="entry name" value="DUF2795"/>
</dbReference>
<sequence>MTHPPDPDRVQPFLKEVHYPVSKAELVHIAEEQGVDSEVLRAVRLVPDRTYETDEEVRDEVAFGS</sequence>
<gene>
    <name evidence="1" type="ORF">SAMN05660874_04699</name>
</gene>
<dbReference type="OrthoDB" id="6161020at2"/>
<evidence type="ECO:0000313" key="1">
    <source>
        <dbReference type="EMBL" id="SFS97611.1"/>
    </source>
</evidence>
<accession>A0A1I6U892</accession>
<reference evidence="2" key="1">
    <citation type="submission" date="2016-10" db="EMBL/GenBank/DDBJ databases">
        <authorList>
            <person name="Varghese N."/>
            <person name="Submissions S."/>
        </authorList>
    </citation>
    <scope>NUCLEOTIDE SEQUENCE [LARGE SCALE GENOMIC DNA]</scope>
    <source>
        <strain evidence="2">DSM 44771</strain>
    </source>
</reference>